<accession>A0A8C4PXY6</accession>
<reference evidence="1" key="2">
    <citation type="submission" date="2025-09" db="UniProtKB">
        <authorList>
            <consortium name="Ensembl"/>
        </authorList>
    </citation>
    <scope>IDENTIFICATION</scope>
</reference>
<dbReference type="PANTHER" id="PTHR14386:SF2">
    <property type="entry name" value="PROTEIN FAM204A"/>
    <property type="match status" value="1"/>
</dbReference>
<organism evidence="1 2">
    <name type="scientific">Eptatretus burgeri</name>
    <name type="common">Inshore hagfish</name>
    <dbReference type="NCBI Taxonomy" id="7764"/>
    <lineage>
        <taxon>Eukaryota</taxon>
        <taxon>Metazoa</taxon>
        <taxon>Chordata</taxon>
        <taxon>Craniata</taxon>
        <taxon>Vertebrata</taxon>
        <taxon>Cyclostomata</taxon>
        <taxon>Myxini</taxon>
        <taxon>Myxiniformes</taxon>
        <taxon>Myxinidae</taxon>
        <taxon>Eptatretinae</taxon>
        <taxon>Eptatretus</taxon>
    </lineage>
</organism>
<dbReference type="InterPro" id="IPR037690">
    <property type="entry name" value="FAM204A"/>
</dbReference>
<keyword evidence="2" id="KW-1185">Reference proteome</keyword>
<dbReference type="Proteomes" id="UP000694388">
    <property type="component" value="Unplaced"/>
</dbReference>
<name>A0A8C4PXY6_EPTBU</name>
<dbReference type="PANTHER" id="PTHR14386">
    <property type="entry name" value="PROTEIN FAM204A"/>
    <property type="match status" value="1"/>
</dbReference>
<dbReference type="OMA" id="CIIRICS"/>
<sequence>ELQQRNQNISSAWSRRQALDLKRRRRRKKRITKCKGPGVLSDYDHRWNELRQFFHANRNLDRPACNRPLPPVSQGKLEKNMERAVVAGDVDKAQELSDQLATRQVNEYSILKKKDKRGNYRLFSVVIYGFEAKKRWETKSNMGYM</sequence>
<evidence type="ECO:0000313" key="1">
    <source>
        <dbReference type="Ensembl" id="ENSEBUP00000003830.1"/>
    </source>
</evidence>
<reference evidence="1" key="1">
    <citation type="submission" date="2025-08" db="UniProtKB">
        <authorList>
            <consortium name="Ensembl"/>
        </authorList>
    </citation>
    <scope>IDENTIFICATION</scope>
</reference>
<dbReference type="AlphaFoldDB" id="A0A8C4PXY6"/>
<evidence type="ECO:0000313" key="2">
    <source>
        <dbReference type="Proteomes" id="UP000694388"/>
    </source>
</evidence>
<dbReference type="GeneTree" id="ENSGT00390000008978"/>
<protein>
    <submittedName>
        <fullName evidence="1">Uncharacterized protein</fullName>
    </submittedName>
</protein>
<proteinExistence type="predicted"/>
<dbReference type="Ensembl" id="ENSEBUT00000004224.1">
    <property type="protein sequence ID" value="ENSEBUP00000003830.1"/>
    <property type="gene ID" value="ENSEBUG00000002719.1"/>
</dbReference>